<evidence type="ECO:0000313" key="1">
    <source>
        <dbReference type="EMBL" id="SUD31016.1"/>
    </source>
</evidence>
<proteinExistence type="predicted"/>
<protein>
    <submittedName>
        <fullName evidence="1">Uncharacterized protein</fullName>
    </submittedName>
</protein>
<evidence type="ECO:0000313" key="2">
    <source>
        <dbReference type="Proteomes" id="UP000255125"/>
    </source>
</evidence>
<organism evidence="1 2">
    <name type="scientific">Pseudomonas fluorescens</name>
    <dbReference type="NCBI Taxonomy" id="294"/>
    <lineage>
        <taxon>Bacteria</taxon>
        <taxon>Pseudomonadati</taxon>
        <taxon>Pseudomonadota</taxon>
        <taxon>Gammaproteobacteria</taxon>
        <taxon>Pseudomonadales</taxon>
        <taxon>Pseudomonadaceae</taxon>
        <taxon>Pseudomonas</taxon>
    </lineage>
</organism>
<dbReference type="AlphaFoldDB" id="A0A379IE56"/>
<sequence length="42" mass="4757">MLRGIYHRNTSCLDRRASIHLNVAIRQYALGHAPVLERTVPG</sequence>
<dbReference type="EMBL" id="UGUS01000002">
    <property type="protein sequence ID" value="SUD31016.1"/>
    <property type="molecule type" value="Genomic_DNA"/>
</dbReference>
<reference evidence="1 2" key="1">
    <citation type="submission" date="2018-06" db="EMBL/GenBank/DDBJ databases">
        <authorList>
            <consortium name="Pathogen Informatics"/>
            <person name="Doyle S."/>
        </authorList>
    </citation>
    <scope>NUCLEOTIDE SEQUENCE [LARGE SCALE GENOMIC DNA]</scope>
    <source>
        <strain evidence="1 2">NCTC10392</strain>
    </source>
</reference>
<dbReference type="Proteomes" id="UP000255125">
    <property type="component" value="Unassembled WGS sequence"/>
</dbReference>
<accession>A0A379IE56</accession>
<name>A0A379IE56_PSEFL</name>
<gene>
    <name evidence="1" type="ORF">NCTC10392_02942</name>
</gene>